<evidence type="ECO:0000313" key="2">
    <source>
        <dbReference type="EMBL" id="KAJ5378707.1"/>
    </source>
</evidence>
<feature type="region of interest" description="Disordered" evidence="1">
    <location>
        <begin position="210"/>
        <end position="264"/>
    </location>
</feature>
<evidence type="ECO:0000313" key="3">
    <source>
        <dbReference type="Proteomes" id="UP001147747"/>
    </source>
</evidence>
<name>A0A9W9SIC5_9EURO</name>
<dbReference type="GeneID" id="81375443"/>
<dbReference type="OrthoDB" id="4188313at2759"/>
<reference evidence="2" key="2">
    <citation type="journal article" date="2023" name="IMA Fungus">
        <title>Comparative genomic study of the Penicillium genus elucidates a diverse pangenome and 15 lateral gene transfer events.</title>
        <authorList>
            <person name="Petersen C."/>
            <person name="Sorensen T."/>
            <person name="Nielsen M.R."/>
            <person name="Sondergaard T.E."/>
            <person name="Sorensen J.L."/>
            <person name="Fitzpatrick D.A."/>
            <person name="Frisvad J.C."/>
            <person name="Nielsen K.L."/>
        </authorList>
    </citation>
    <scope>NUCLEOTIDE SEQUENCE</scope>
    <source>
        <strain evidence="2">IBT 29677</strain>
    </source>
</reference>
<feature type="region of interest" description="Disordered" evidence="1">
    <location>
        <begin position="315"/>
        <end position="337"/>
    </location>
</feature>
<accession>A0A9W9SIC5</accession>
<gene>
    <name evidence="2" type="ORF">N7509_011826</name>
</gene>
<organism evidence="2 3">
    <name type="scientific">Penicillium cosmopolitanum</name>
    <dbReference type="NCBI Taxonomy" id="1131564"/>
    <lineage>
        <taxon>Eukaryota</taxon>
        <taxon>Fungi</taxon>
        <taxon>Dikarya</taxon>
        <taxon>Ascomycota</taxon>
        <taxon>Pezizomycotina</taxon>
        <taxon>Eurotiomycetes</taxon>
        <taxon>Eurotiomycetidae</taxon>
        <taxon>Eurotiales</taxon>
        <taxon>Aspergillaceae</taxon>
        <taxon>Penicillium</taxon>
    </lineage>
</organism>
<feature type="compositionally biased region" description="Polar residues" evidence="1">
    <location>
        <begin position="44"/>
        <end position="58"/>
    </location>
</feature>
<evidence type="ECO:0000256" key="1">
    <source>
        <dbReference type="SAM" id="MobiDB-lite"/>
    </source>
</evidence>
<protein>
    <submittedName>
        <fullName evidence="2">Uncharacterized protein</fullName>
    </submittedName>
</protein>
<dbReference type="EMBL" id="JAPZBU010000011">
    <property type="protein sequence ID" value="KAJ5378707.1"/>
    <property type="molecule type" value="Genomic_DNA"/>
</dbReference>
<keyword evidence="3" id="KW-1185">Reference proteome</keyword>
<feature type="compositionally biased region" description="Low complexity" evidence="1">
    <location>
        <begin position="19"/>
        <end position="38"/>
    </location>
</feature>
<feature type="compositionally biased region" description="Low complexity" evidence="1">
    <location>
        <begin position="240"/>
        <end position="260"/>
    </location>
</feature>
<reference evidence="2" key="1">
    <citation type="submission" date="2022-12" db="EMBL/GenBank/DDBJ databases">
        <authorList>
            <person name="Petersen C."/>
        </authorList>
    </citation>
    <scope>NUCLEOTIDE SEQUENCE</scope>
    <source>
        <strain evidence="2">IBT 29677</strain>
    </source>
</reference>
<sequence>MERKLSQKATKIRQRLTFSRNSRTRASTMSSSTASINIPGSRPRSATTPLSSNIPETSLDNKDDIRRYNFEEEPGFFRPASPLIDRQEIEEDLEDEVKHSCSLLLQSLDRGLPMWPCFETGSLSTRHGHGGTVAQASSLETRTNFQGRRLSPARIVEKEIPARKAEHDSGVAFSNQSPRYYGRAYQNISPALHVSATATATVTCNGNGRFYGGRLSSSPHEEEESRGRTRGRSFATETTSPQSPSRSRSPSFSRSRSSSPVLFPYSPPQTDALWAHDDTHNMKPLNQPLAERDISLGVEGMTWLRASLDMQACRDIHSSPTNPPPTQKNSLNPAPAAPRRFYSTRQAPTKKKLANFSAYEVTSSRNSSICGSISVHSFSSFDEDGDGEEKSYHSFYKLCVDGAGTTNPATAMPRNQETVYSVGLSPDDAQPRHKRKRASHLLKKLAGLGMRKREPSMEGRRIHTAVAAAG</sequence>
<dbReference type="AlphaFoldDB" id="A0A9W9SIC5"/>
<proteinExistence type="predicted"/>
<feature type="region of interest" description="Disordered" evidence="1">
    <location>
        <begin position="1"/>
        <end position="60"/>
    </location>
</feature>
<dbReference type="RefSeq" id="XP_056482493.1">
    <property type="nucleotide sequence ID" value="XM_056636463.1"/>
</dbReference>
<dbReference type="Proteomes" id="UP001147747">
    <property type="component" value="Unassembled WGS sequence"/>
</dbReference>
<comment type="caution">
    <text evidence="2">The sequence shown here is derived from an EMBL/GenBank/DDBJ whole genome shotgun (WGS) entry which is preliminary data.</text>
</comment>